<gene>
    <name evidence="4" type="ORF">Rhopal_002292-T1</name>
</gene>
<evidence type="ECO:0000256" key="2">
    <source>
        <dbReference type="SAM" id="MobiDB-lite"/>
    </source>
</evidence>
<comment type="caution">
    <text evidence="4">The sequence shown here is derived from an EMBL/GenBank/DDBJ whole genome shotgun (WGS) entry which is preliminary data.</text>
</comment>
<evidence type="ECO:0000313" key="5">
    <source>
        <dbReference type="Proteomes" id="UP001342314"/>
    </source>
</evidence>
<feature type="compositionally biased region" description="Low complexity" evidence="2">
    <location>
        <begin position="551"/>
        <end position="574"/>
    </location>
</feature>
<dbReference type="InterPro" id="IPR046868">
    <property type="entry name" value="BAR_4"/>
</dbReference>
<accession>A0AAV5GIS2</accession>
<feature type="compositionally biased region" description="Low complexity" evidence="2">
    <location>
        <begin position="613"/>
        <end position="622"/>
    </location>
</feature>
<proteinExistence type="predicted"/>
<evidence type="ECO:0000313" key="4">
    <source>
        <dbReference type="EMBL" id="GJN89312.1"/>
    </source>
</evidence>
<dbReference type="EMBL" id="BQKY01000004">
    <property type="protein sequence ID" value="GJN89312.1"/>
    <property type="molecule type" value="Genomic_DNA"/>
</dbReference>
<sequence length="635" mass="67936">MLSPPSDPIPLDAPDPADVLIARLSELKRLAKSTAAYFAALAAAKENEGKALAALAQGETVRLPWVEQSLFLPVAQQQQGQDGSAAQVGWAAVQARMKDAAAKDAESHFDLAKLATNEIVEPLKRIRIAVKSFIADLDKHVNGLAADVVKERELSVIKLKELASAVATSTAAPLTVPATSDPLIVRANAEVQMRQQVAKENELVRLTVLWQDKAKQFEIEILDKVKTCVKLWEEESLKLDLAVSQRVSELGKLVDSVPSSREWDHFATLDYLLPSQTPIRNPNLIDYPERDHPSTKPVKEGMLERKKRFVKNWKEAYFVLSASGYLHEYTSSTTPLSSPSISLFLPNCTVSALSPPDSGTASRFGVSKEKPVSFTIEGRKSSSGSGGGTVKMKHREIGRNYRARRYAEAQEWWNEIEKFAKTSAHAGDGADRHGPAPNAVKHAGLPAYVQHEGAELSAEEGTAGGSTTDEEHEKPILNDMAADKQDGAAAQEAVKARVVHATEDTHEQQPEGDPSVPGAFLVDYSQPPSQQVVHDFGAPISDPPPSQTYTAARAASPPASSPSSSAASPVGPASVDQPALPTARDTTGQEATAKQGAPTVERAASLLVDPETAPSGSKAAKPPAVPLSPPLSQQP</sequence>
<name>A0AAV5GIS2_9BASI</name>
<feature type="domain" description="PH" evidence="3">
    <location>
        <begin position="296"/>
        <end position="421"/>
    </location>
</feature>
<reference evidence="4 5" key="1">
    <citation type="submission" date="2021-12" db="EMBL/GenBank/DDBJ databases">
        <title>High titer production of polyol ester of fatty acids by Rhodotorula paludigena BS15 towards product separation-free biomass refinery.</title>
        <authorList>
            <person name="Mano J."/>
            <person name="Ono H."/>
            <person name="Tanaka T."/>
            <person name="Naito K."/>
            <person name="Sushida H."/>
            <person name="Ike M."/>
            <person name="Tokuyasu K."/>
            <person name="Kitaoka M."/>
        </authorList>
    </citation>
    <scope>NUCLEOTIDE SEQUENCE [LARGE SCALE GENOMIC DNA]</scope>
    <source>
        <strain evidence="4 5">BS15</strain>
    </source>
</reference>
<dbReference type="InterPro" id="IPR046869">
    <property type="entry name" value="SLM1/RGC1-like_PH"/>
</dbReference>
<dbReference type="Proteomes" id="UP001342314">
    <property type="component" value="Unassembled WGS sequence"/>
</dbReference>
<dbReference type="PANTHER" id="PTHR31941">
    <property type="entry name" value="CYTOSKELETAL SIGNALING PROTEIN SLM1"/>
    <property type="match status" value="1"/>
</dbReference>
<dbReference type="PANTHER" id="PTHR31941:SF1">
    <property type="entry name" value="CYTOSKELETAL SIGNALING PROTEIN SLM1"/>
    <property type="match status" value="1"/>
</dbReference>
<feature type="region of interest" description="Disordered" evidence="2">
    <location>
        <begin position="501"/>
        <end position="635"/>
    </location>
</feature>
<dbReference type="SMART" id="SM00233">
    <property type="entry name" value="PH"/>
    <property type="match status" value="1"/>
</dbReference>
<dbReference type="AlphaFoldDB" id="A0AAV5GIS2"/>
<dbReference type="Gene3D" id="2.30.29.30">
    <property type="entry name" value="Pleckstrin-homology domain (PH domain)/Phosphotyrosine-binding domain (PTB)"/>
    <property type="match status" value="1"/>
</dbReference>
<organism evidence="4 5">
    <name type="scientific">Rhodotorula paludigena</name>
    <dbReference type="NCBI Taxonomy" id="86838"/>
    <lineage>
        <taxon>Eukaryota</taxon>
        <taxon>Fungi</taxon>
        <taxon>Dikarya</taxon>
        <taxon>Basidiomycota</taxon>
        <taxon>Pucciniomycotina</taxon>
        <taxon>Microbotryomycetes</taxon>
        <taxon>Sporidiobolales</taxon>
        <taxon>Sporidiobolaceae</taxon>
        <taxon>Rhodotorula</taxon>
    </lineage>
</organism>
<keyword evidence="5" id="KW-1185">Reference proteome</keyword>
<evidence type="ECO:0000256" key="1">
    <source>
        <dbReference type="ARBA" id="ARBA00022553"/>
    </source>
</evidence>
<keyword evidence="1" id="KW-0597">Phosphoprotein</keyword>
<dbReference type="SUPFAM" id="SSF50729">
    <property type="entry name" value="PH domain-like"/>
    <property type="match status" value="1"/>
</dbReference>
<dbReference type="Pfam" id="PF20400">
    <property type="entry name" value="BAR_4"/>
    <property type="match status" value="1"/>
</dbReference>
<dbReference type="Pfam" id="PF20399">
    <property type="entry name" value="PH_20"/>
    <property type="match status" value="1"/>
</dbReference>
<evidence type="ECO:0000259" key="3">
    <source>
        <dbReference type="PROSITE" id="PS50003"/>
    </source>
</evidence>
<protein>
    <recommendedName>
        <fullName evidence="3">PH domain-containing protein</fullName>
    </recommendedName>
</protein>
<dbReference type="InterPro" id="IPR001849">
    <property type="entry name" value="PH_domain"/>
</dbReference>
<dbReference type="PROSITE" id="PS50003">
    <property type="entry name" value="PH_DOMAIN"/>
    <property type="match status" value="1"/>
</dbReference>
<dbReference type="InterPro" id="IPR011993">
    <property type="entry name" value="PH-like_dom_sf"/>
</dbReference>